<dbReference type="SUPFAM" id="SSF52540">
    <property type="entry name" value="P-loop containing nucleoside triphosphate hydrolases"/>
    <property type="match status" value="1"/>
</dbReference>
<accession>A3IZW5</accession>
<dbReference type="eggNOG" id="COG1061">
    <property type="taxonomic scope" value="Bacteria"/>
</dbReference>
<proteinExistence type="predicted"/>
<comment type="caution">
    <text evidence="2">The sequence shown here is derived from an EMBL/GenBank/DDBJ whole genome shotgun (WGS) entry which is preliminary data.</text>
</comment>
<dbReference type="PANTHER" id="PTHR34985">
    <property type="entry name" value="SLR0554 PROTEIN"/>
    <property type="match status" value="1"/>
</dbReference>
<dbReference type="InterPro" id="IPR027417">
    <property type="entry name" value="P-loop_NTPase"/>
</dbReference>
<evidence type="ECO:0000313" key="2">
    <source>
        <dbReference type="EMBL" id="EAZ87980.1"/>
    </source>
</evidence>
<dbReference type="RefSeq" id="WP_008278929.1">
    <property type="nucleotide sequence ID" value="NZ_AAXW01000124.1"/>
</dbReference>
<organism evidence="2 3">
    <name type="scientific">Crocosphaera chwakensis CCY0110</name>
    <dbReference type="NCBI Taxonomy" id="391612"/>
    <lineage>
        <taxon>Bacteria</taxon>
        <taxon>Bacillati</taxon>
        <taxon>Cyanobacteriota</taxon>
        <taxon>Cyanophyceae</taxon>
        <taxon>Oscillatoriophycideae</taxon>
        <taxon>Chroococcales</taxon>
        <taxon>Aphanothecaceae</taxon>
        <taxon>Crocosphaera</taxon>
        <taxon>Crocosphaera chwakensis</taxon>
    </lineage>
</organism>
<dbReference type="PANTHER" id="PTHR34985:SF1">
    <property type="entry name" value="SLR0554 PROTEIN"/>
    <property type="match status" value="1"/>
</dbReference>
<feature type="non-terminal residue" evidence="2">
    <location>
        <position position="539"/>
    </location>
</feature>
<dbReference type="InterPro" id="IPR024385">
    <property type="entry name" value="DUF3854"/>
</dbReference>
<dbReference type="Proteomes" id="UP000003781">
    <property type="component" value="Unassembled WGS sequence"/>
</dbReference>
<dbReference type="AlphaFoldDB" id="A3IZW5"/>
<dbReference type="OrthoDB" id="473036at2"/>
<reference evidence="2 3" key="1">
    <citation type="submission" date="2007-03" db="EMBL/GenBank/DDBJ databases">
        <authorList>
            <person name="Stal L."/>
            <person name="Ferriera S."/>
            <person name="Johnson J."/>
            <person name="Kravitz S."/>
            <person name="Beeson K."/>
            <person name="Sutton G."/>
            <person name="Rogers Y.-H."/>
            <person name="Friedman R."/>
            <person name="Frazier M."/>
            <person name="Venter J.C."/>
        </authorList>
    </citation>
    <scope>NUCLEOTIDE SEQUENCE [LARGE SCALE GENOMIC DNA]</scope>
    <source>
        <strain evidence="2 3">CCY0110</strain>
    </source>
</reference>
<protein>
    <recommendedName>
        <fullName evidence="1">DUF3854 domain-containing protein</fullName>
    </recommendedName>
</protein>
<keyword evidence="3" id="KW-1185">Reference proteome</keyword>
<evidence type="ECO:0000259" key="1">
    <source>
        <dbReference type="Pfam" id="PF12965"/>
    </source>
</evidence>
<sequence>MDATKIKQEFINLSAIATNVYDLAVKIVPDIEINPITKEVMGTPLYDLMGWKYTRFGHQAKPNLLGATFFSETGEPWQSKLFGFFDSGKRTGKYYAQAGIGDVPYIPPVPQEIRENIALKYDLTPPDEDQAFWPWFTQNQTIPLVLDEGGKKALCTLSGGNASVSLFGCTCGAKWNALKKRHELIPQLKPLVADRKVIITLDQGDTKPSSIKAVKQGIKRLGKAIKNEGGQPLVAVWNRELGKGIDDVAANHGHKKVQEILDNAIPFDEWLGEQVETDYLTYLPSVKVNQRYFTVEIPDNKLVGIKGVQNTGKTEQLSRRCRRAIKKGRPIFILSHLENLARALGERLGVPYRTERDPEGRVLGYALVTDSLRPKYKGFDADHWRGTEPIVILDECEQVIWHTLNGETDIKEYRVQVLKQLKKLLNQAYQIILADADLSDESIEFINGLLDEKVDPYIMVNDYQHEGWDYFTFSSTLEWHSRLMKKAKQGKKLLILTAAQKVTSKNGTISIENRLLSEFSQDEILRYDSETLTEKGHPA</sequence>
<dbReference type="Pfam" id="PF12965">
    <property type="entry name" value="DUF3854"/>
    <property type="match status" value="1"/>
</dbReference>
<name>A3IZW5_9CHRO</name>
<dbReference type="EMBL" id="AAXW01000124">
    <property type="protein sequence ID" value="EAZ87980.1"/>
    <property type="molecule type" value="Genomic_DNA"/>
</dbReference>
<feature type="domain" description="DUF3854" evidence="1">
    <location>
        <begin position="132"/>
        <end position="255"/>
    </location>
</feature>
<gene>
    <name evidence="2" type="ORF">CY0110_01669</name>
</gene>
<evidence type="ECO:0000313" key="3">
    <source>
        <dbReference type="Proteomes" id="UP000003781"/>
    </source>
</evidence>